<dbReference type="PROSITE" id="PS51063">
    <property type="entry name" value="HTH_CRP_2"/>
    <property type="match status" value="1"/>
</dbReference>
<dbReference type="SUPFAM" id="SSF46785">
    <property type="entry name" value="Winged helix' DNA-binding domain"/>
    <property type="match status" value="1"/>
</dbReference>
<dbReference type="Gene3D" id="2.60.120.10">
    <property type="entry name" value="Jelly Rolls"/>
    <property type="match status" value="1"/>
</dbReference>
<sequence length="269" mass="29871">MNSLAPELLHFFRFDELPGKGAEASALAAETLEVRVRVYSPDTPILHEGERSFCVRLLKSGWAYSDTQLRDGTRQIIDIYVAGDLVEPTTVGGHSRASVRAVDYSTVLEVPFAGLLPLIKRWPVLADRLTAASARFDAIHVERLVSLGKRDATARTAHLLLELAERVHPDSADIEVEFPCPLTQIDLADALGMTAIHFNRTLRDLRLLGLVVVRKGTIVISNRFRLAQLAEFSADYLQLRHADWWQEPQAAQDVAANALLEGIPRKAHL</sequence>
<dbReference type="InterPro" id="IPR000595">
    <property type="entry name" value="cNMP-bd_dom"/>
</dbReference>
<keyword evidence="5" id="KW-1185">Reference proteome</keyword>
<protein>
    <submittedName>
        <fullName evidence="4">Crp/Fnr family transcriptional regulator</fullName>
    </submittedName>
</protein>
<dbReference type="Pfam" id="PF00027">
    <property type="entry name" value="cNMP_binding"/>
    <property type="match status" value="1"/>
</dbReference>
<evidence type="ECO:0000256" key="1">
    <source>
        <dbReference type="ARBA" id="ARBA00023015"/>
    </source>
</evidence>
<evidence type="ECO:0000256" key="3">
    <source>
        <dbReference type="ARBA" id="ARBA00023163"/>
    </source>
</evidence>
<gene>
    <name evidence="4" type="ORF">FNA67_09925</name>
</gene>
<dbReference type="InterPro" id="IPR018490">
    <property type="entry name" value="cNMP-bd_dom_sf"/>
</dbReference>
<keyword evidence="2" id="KW-0238">DNA-binding</keyword>
<evidence type="ECO:0000313" key="4">
    <source>
        <dbReference type="EMBL" id="QEE20468.1"/>
    </source>
</evidence>
<dbReference type="GO" id="GO:0003677">
    <property type="term" value="F:DNA binding"/>
    <property type="evidence" value="ECO:0007669"/>
    <property type="project" value="UniProtKB-KW"/>
</dbReference>
<dbReference type="InterPro" id="IPR012318">
    <property type="entry name" value="HTH_CRP"/>
</dbReference>
<dbReference type="GO" id="GO:0006355">
    <property type="term" value="P:regulation of DNA-templated transcription"/>
    <property type="evidence" value="ECO:0007669"/>
    <property type="project" value="InterPro"/>
</dbReference>
<dbReference type="EMBL" id="CP041690">
    <property type="protein sequence ID" value="QEE20468.1"/>
    <property type="molecule type" value="Genomic_DNA"/>
</dbReference>
<reference evidence="4 5" key="1">
    <citation type="journal article" date="2015" name="Int. J. Syst. Evol. Microbiol.">
        <title>Youhaiella tibetensis gen. nov., sp. nov., isolated from subsurface sediment.</title>
        <authorList>
            <person name="Wang Y.X."/>
            <person name="Huang F.Q."/>
            <person name="Nogi Y."/>
            <person name="Pang S.J."/>
            <person name="Wang P.K."/>
            <person name="Lv J."/>
        </authorList>
    </citation>
    <scope>NUCLEOTIDE SEQUENCE [LARGE SCALE GENOMIC DNA]</scope>
    <source>
        <strain evidence="5">fig4</strain>
    </source>
</reference>
<proteinExistence type="predicted"/>
<dbReference type="RefSeq" id="WP_049704970.1">
    <property type="nucleotide sequence ID" value="NZ_BMFM01000001.1"/>
</dbReference>
<dbReference type="KEGG" id="yti:FNA67_09925"/>
<evidence type="ECO:0000256" key="2">
    <source>
        <dbReference type="ARBA" id="ARBA00023125"/>
    </source>
</evidence>
<name>A0A5B9DPJ9_9HYPH</name>
<dbReference type="OrthoDB" id="7584044at2"/>
<accession>A0A5B9DPJ9</accession>
<keyword evidence="1" id="KW-0805">Transcription regulation</keyword>
<dbReference type="SUPFAM" id="SSF51206">
    <property type="entry name" value="cAMP-binding domain-like"/>
    <property type="match status" value="1"/>
</dbReference>
<organism evidence="4 5">
    <name type="scientific">Paradevosia tibetensis</name>
    <dbReference type="NCBI Taxonomy" id="1447062"/>
    <lineage>
        <taxon>Bacteria</taxon>
        <taxon>Pseudomonadati</taxon>
        <taxon>Pseudomonadota</taxon>
        <taxon>Alphaproteobacteria</taxon>
        <taxon>Hyphomicrobiales</taxon>
        <taxon>Devosiaceae</taxon>
        <taxon>Paradevosia</taxon>
    </lineage>
</organism>
<dbReference type="Pfam" id="PF13545">
    <property type="entry name" value="HTH_Crp_2"/>
    <property type="match status" value="1"/>
</dbReference>
<dbReference type="InterPro" id="IPR014710">
    <property type="entry name" value="RmlC-like_jellyroll"/>
</dbReference>
<dbReference type="AlphaFoldDB" id="A0A5B9DPJ9"/>
<keyword evidence="3" id="KW-0804">Transcription</keyword>
<dbReference type="InterPro" id="IPR036390">
    <property type="entry name" value="WH_DNA-bd_sf"/>
</dbReference>
<evidence type="ECO:0000313" key="5">
    <source>
        <dbReference type="Proteomes" id="UP000321062"/>
    </source>
</evidence>
<dbReference type="CDD" id="cd00038">
    <property type="entry name" value="CAP_ED"/>
    <property type="match status" value="1"/>
</dbReference>
<dbReference type="Proteomes" id="UP000321062">
    <property type="component" value="Chromosome"/>
</dbReference>